<protein>
    <submittedName>
        <fullName evidence="2">Uncharacterized protein</fullName>
    </submittedName>
</protein>
<feature type="region of interest" description="Disordered" evidence="1">
    <location>
        <begin position="28"/>
        <end position="47"/>
    </location>
</feature>
<dbReference type="EMBL" id="CM004404">
    <property type="protein sequence ID" value="OAY23026.1"/>
    <property type="molecule type" value="Genomic_DNA"/>
</dbReference>
<proteinExistence type="predicted"/>
<sequence>MISLSLRFREEENFSEVCSSKMLNPLTPLPRKPTTPVTHGFAGLPSI</sequence>
<name>A0A2C9U0M1_MANES</name>
<organism evidence="2">
    <name type="scientific">Manihot esculenta</name>
    <name type="common">Cassava</name>
    <name type="synonym">Jatropha manihot</name>
    <dbReference type="NCBI Taxonomy" id="3983"/>
    <lineage>
        <taxon>Eukaryota</taxon>
        <taxon>Viridiplantae</taxon>
        <taxon>Streptophyta</taxon>
        <taxon>Embryophyta</taxon>
        <taxon>Tracheophyta</taxon>
        <taxon>Spermatophyta</taxon>
        <taxon>Magnoliopsida</taxon>
        <taxon>eudicotyledons</taxon>
        <taxon>Gunneridae</taxon>
        <taxon>Pentapetalae</taxon>
        <taxon>rosids</taxon>
        <taxon>fabids</taxon>
        <taxon>Malpighiales</taxon>
        <taxon>Euphorbiaceae</taxon>
        <taxon>Crotonoideae</taxon>
        <taxon>Manihoteae</taxon>
        <taxon>Manihot</taxon>
    </lineage>
</organism>
<accession>A0A2C9U0M1</accession>
<evidence type="ECO:0000313" key="2">
    <source>
        <dbReference type="EMBL" id="OAY23026.1"/>
    </source>
</evidence>
<dbReference type="AlphaFoldDB" id="A0A2C9U0M1"/>
<gene>
    <name evidence="2" type="ORF">MANES_18G046000</name>
</gene>
<evidence type="ECO:0000256" key="1">
    <source>
        <dbReference type="SAM" id="MobiDB-lite"/>
    </source>
</evidence>
<reference evidence="2" key="1">
    <citation type="submission" date="2016-02" db="EMBL/GenBank/DDBJ databases">
        <title>WGS assembly of Manihot esculenta.</title>
        <authorList>
            <person name="Bredeson J.V."/>
            <person name="Prochnik S.E."/>
            <person name="Lyons J.B."/>
            <person name="Schmutz J."/>
            <person name="Grimwood J."/>
            <person name="Vrebalov J."/>
            <person name="Bart R.S."/>
            <person name="Amuge T."/>
            <person name="Ferguson M.E."/>
            <person name="Green R."/>
            <person name="Putnam N."/>
            <person name="Stites J."/>
            <person name="Rounsley S."/>
            <person name="Rokhsar D.S."/>
        </authorList>
    </citation>
    <scope>NUCLEOTIDE SEQUENCE [LARGE SCALE GENOMIC DNA]</scope>
    <source>
        <tissue evidence="2">Leaf</tissue>
    </source>
</reference>